<evidence type="ECO:0008006" key="4">
    <source>
        <dbReference type="Google" id="ProtNLM"/>
    </source>
</evidence>
<accession>A0A1I0WTH8</accession>
<feature type="signal peptide" evidence="1">
    <location>
        <begin position="1"/>
        <end position="20"/>
    </location>
</feature>
<dbReference type="AlphaFoldDB" id="A0A1I0WTH8"/>
<dbReference type="Proteomes" id="UP000199604">
    <property type="component" value="Unassembled WGS sequence"/>
</dbReference>
<reference evidence="3" key="1">
    <citation type="submission" date="2016-10" db="EMBL/GenBank/DDBJ databases">
        <authorList>
            <person name="Varghese N."/>
            <person name="Submissions S."/>
        </authorList>
    </citation>
    <scope>NUCLEOTIDE SEQUENCE [LARGE SCALE GENOMIC DNA]</scope>
    <source>
        <strain evidence="3">DSM 21789</strain>
    </source>
</reference>
<dbReference type="STRING" id="498292.SAMN05660845_0985"/>
<protein>
    <recommendedName>
        <fullName evidence="4">Lipocalin-like domain-containing protein</fullName>
    </recommendedName>
</protein>
<dbReference type="EMBL" id="FOJT01000002">
    <property type="protein sequence ID" value="SFA92045.1"/>
    <property type="molecule type" value="Genomic_DNA"/>
</dbReference>
<organism evidence="2 3">
    <name type="scientific">Flavobacterium swingsii</name>
    <dbReference type="NCBI Taxonomy" id="498292"/>
    <lineage>
        <taxon>Bacteria</taxon>
        <taxon>Pseudomonadati</taxon>
        <taxon>Bacteroidota</taxon>
        <taxon>Flavobacteriia</taxon>
        <taxon>Flavobacteriales</taxon>
        <taxon>Flavobacteriaceae</taxon>
        <taxon>Flavobacterium</taxon>
    </lineage>
</organism>
<evidence type="ECO:0000313" key="3">
    <source>
        <dbReference type="Proteomes" id="UP000199604"/>
    </source>
</evidence>
<gene>
    <name evidence="2" type="ORF">SAMN05660845_0985</name>
</gene>
<evidence type="ECO:0000256" key="1">
    <source>
        <dbReference type="SAM" id="SignalP"/>
    </source>
</evidence>
<feature type="chain" id="PRO_5011726994" description="Lipocalin-like domain-containing protein" evidence="1">
    <location>
        <begin position="21"/>
        <end position="130"/>
    </location>
</feature>
<dbReference type="OrthoDB" id="1190940at2"/>
<keyword evidence="3" id="KW-1185">Reference proteome</keyword>
<name>A0A1I0WTH8_9FLAO</name>
<evidence type="ECO:0000313" key="2">
    <source>
        <dbReference type="EMBL" id="SFA92045.1"/>
    </source>
</evidence>
<proteinExistence type="predicted"/>
<dbReference type="RefSeq" id="WP_091474546.1">
    <property type="nucleotide sequence ID" value="NZ_FOJT01000002.1"/>
</dbReference>
<sequence>MKVNFAILFLLLSLSSFCQKFENSESKEELRKKITGNWIIKNDTTDYVYQFNYDGKLGSLDISSKEQVLSGKLQINSCPPVFKIVKTIFGNKIKWTSLGGSWQSKIKYLDDEKMILKTRGILVEYLKFKS</sequence>
<keyword evidence="1" id="KW-0732">Signal</keyword>